<dbReference type="Gene3D" id="3.40.190.10">
    <property type="entry name" value="Periplasmic binding protein-like II"/>
    <property type="match status" value="1"/>
</dbReference>
<evidence type="ECO:0000256" key="1">
    <source>
        <dbReference type="ARBA" id="ARBA00005695"/>
    </source>
</evidence>
<gene>
    <name evidence="5" type="ORF">C493_11477</name>
</gene>
<dbReference type="InterPro" id="IPR030678">
    <property type="entry name" value="Peptide/Ni-bd"/>
</dbReference>
<dbReference type="STRING" id="1227499.C493_11477"/>
<dbReference type="GO" id="GO:0042597">
    <property type="term" value="C:periplasmic space"/>
    <property type="evidence" value="ECO:0007669"/>
    <property type="project" value="UniProtKB-ARBA"/>
</dbReference>
<dbReference type="eggNOG" id="arCOG01534">
    <property type="taxonomic scope" value="Archaea"/>
</dbReference>
<evidence type="ECO:0000313" key="5">
    <source>
        <dbReference type="EMBL" id="ELY55100.1"/>
    </source>
</evidence>
<dbReference type="GO" id="GO:0043190">
    <property type="term" value="C:ATP-binding cassette (ABC) transporter complex"/>
    <property type="evidence" value="ECO:0007669"/>
    <property type="project" value="InterPro"/>
</dbReference>
<reference evidence="5 6" key="1">
    <citation type="journal article" date="2014" name="PLoS Genet.">
        <title>Phylogenetically driven sequencing of extremely halophilic archaea reveals strategies for static and dynamic osmo-response.</title>
        <authorList>
            <person name="Becker E.A."/>
            <person name="Seitzer P.M."/>
            <person name="Tritt A."/>
            <person name="Larsen D."/>
            <person name="Krusor M."/>
            <person name="Yao A.I."/>
            <person name="Wu D."/>
            <person name="Madern D."/>
            <person name="Eisen J.A."/>
            <person name="Darling A.E."/>
            <person name="Facciotti M.T."/>
        </authorList>
    </citation>
    <scope>NUCLEOTIDE SEQUENCE [LARGE SCALE GENOMIC DNA]</scope>
    <source>
        <strain evidence="5 6">JCM 12255</strain>
    </source>
</reference>
<keyword evidence="3" id="KW-0732">Signal</keyword>
<feature type="domain" description="Solute-binding protein family 5" evidence="4">
    <location>
        <begin position="80"/>
        <end position="443"/>
    </location>
</feature>
<evidence type="ECO:0000256" key="2">
    <source>
        <dbReference type="ARBA" id="ARBA00022448"/>
    </source>
</evidence>
<dbReference type="Proteomes" id="UP000011602">
    <property type="component" value="Unassembled WGS sequence"/>
</dbReference>
<accession>L9X062</accession>
<keyword evidence="6" id="KW-1185">Reference proteome</keyword>
<dbReference type="RefSeq" id="WP_007259575.1">
    <property type="nucleotide sequence ID" value="NZ_AOHZ01000051.1"/>
</dbReference>
<dbReference type="EMBL" id="AOHZ01000051">
    <property type="protein sequence ID" value="ELY55100.1"/>
    <property type="molecule type" value="Genomic_DNA"/>
</dbReference>
<dbReference type="AlphaFoldDB" id="L9X062"/>
<organism evidence="5 6">
    <name type="scientific">Natronolimnohabitans innermongolicus JCM 12255</name>
    <dbReference type="NCBI Taxonomy" id="1227499"/>
    <lineage>
        <taxon>Archaea</taxon>
        <taxon>Methanobacteriati</taxon>
        <taxon>Methanobacteriota</taxon>
        <taxon>Stenosarchaea group</taxon>
        <taxon>Halobacteria</taxon>
        <taxon>Halobacteriales</taxon>
        <taxon>Natrialbaceae</taxon>
        <taxon>Natronolimnohabitans</taxon>
    </lineage>
</organism>
<dbReference type="InterPro" id="IPR039424">
    <property type="entry name" value="SBP_5"/>
</dbReference>
<keyword evidence="2" id="KW-0813">Transport</keyword>
<dbReference type="Pfam" id="PF00496">
    <property type="entry name" value="SBP_bac_5"/>
    <property type="match status" value="1"/>
</dbReference>
<dbReference type="OrthoDB" id="37176at2157"/>
<name>L9X062_9EURY</name>
<evidence type="ECO:0000259" key="4">
    <source>
        <dbReference type="Pfam" id="PF00496"/>
    </source>
</evidence>
<dbReference type="GO" id="GO:1904680">
    <property type="term" value="F:peptide transmembrane transporter activity"/>
    <property type="evidence" value="ECO:0007669"/>
    <property type="project" value="TreeGrafter"/>
</dbReference>
<dbReference type="PIRSF" id="PIRSF002741">
    <property type="entry name" value="MppA"/>
    <property type="match status" value="1"/>
</dbReference>
<dbReference type="InterPro" id="IPR000914">
    <property type="entry name" value="SBP_5_dom"/>
</dbReference>
<dbReference type="CDD" id="cd00995">
    <property type="entry name" value="PBP2_NikA_DppA_OppA_like"/>
    <property type="match status" value="1"/>
</dbReference>
<evidence type="ECO:0000256" key="3">
    <source>
        <dbReference type="ARBA" id="ARBA00022729"/>
    </source>
</evidence>
<dbReference type="PANTHER" id="PTHR30290:SF9">
    <property type="entry name" value="OLIGOPEPTIDE-BINDING PROTEIN APPA"/>
    <property type="match status" value="1"/>
</dbReference>
<evidence type="ECO:0000313" key="6">
    <source>
        <dbReference type="Proteomes" id="UP000011602"/>
    </source>
</evidence>
<dbReference type="PATRIC" id="fig|1227499.3.peg.2345"/>
<comment type="similarity">
    <text evidence="1">Belongs to the bacterial solute-binding protein 5 family.</text>
</comment>
<dbReference type="GO" id="GO:0015833">
    <property type="term" value="P:peptide transport"/>
    <property type="evidence" value="ECO:0007669"/>
    <property type="project" value="TreeGrafter"/>
</dbReference>
<proteinExistence type="inferred from homology"/>
<dbReference type="PANTHER" id="PTHR30290">
    <property type="entry name" value="PERIPLASMIC BINDING COMPONENT OF ABC TRANSPORTER"/>
    <property type="match status" value="1"/>
</dbReference>
<sequence length="534" mass="59515">MVHDQITPTRRQLLASGAALSATMVAGCIGGDSGPGDGLLYTQEVHPEGDFDPVVSNDAYSAQVIHQVFDGLYEYDYDLELQPKLAAGEPEEEQDGERYIIEIVEDAEFHNGDPVTAEDVAHSFTAPVEEDTDNRPEYDFIDVDGTEAIDEHTVQIDLEHPYGPFETLTVATYVVNADVRTDDPGDYNTNPVGCGPFTFEDWTSDEYVELEAWDDYWANPEPELESVRFEAAEDDAGRVSQILAGDTDAIATVPPEDWDQIEGEEGIEVYRTESPSYQYVAFNCNEGETTDPDVRRGIAHAFSMSDFVETNLGESATPVSSPIPPIVDDLGWDFPSDEWEEQAPEYDPDEAEALLEEGLDDPDDWEPTIIVPPDDVRIALGELIASRLDELGYDAEVQALDFATLTDTYISGDADDYEMYILGWTGGPDPDVYLYNLFHEENAGVTQGHFYEGSDDFHDNILEARETADQEERRELYVDVIDELVEEVPVMPAYSEHNTIAAQDYVGDVQPHPNVSYNPELVSDENNVYLEDDE</sequence>
<dbReference type="Gene3D" id="3.90.76.10">
    <property type="entry name" value="Dipeptide-binding Protein, Domain 1"/>
    <property type="match status" value="1"/>
</dbReference>
<dbReference type="SUPFAM" id="SSF53850">
    <property type="entry name" value="Periplasmic binding protein-like II"/>
    <property type="match status" value="1"/>
</dbReference>
<comment type="caution">
    <text evidence="5">The sequence shown here is derived from an EMBL/GenBank/DDBJ whole genome shotgun (WGS) entry which is preliminary data.</text>
</comment>
<protein>
    <submittedName>
        <fullName evidence="5">Family 5 extracellular solute-binding protein</fullName>
    </submittedName>
</protein>
<dbReference type="Gene3D" id="3.10.105.10">
    <property type="entry name" value="Dipeptide-binding Protein, Domain 3"/>
    <property type="match status" value="1"/>
</dbReference>